<evidence type="ECO:0000256" key="8">
    <source>
        <dbReference type="ARBA" id="ARBA00023047"/>
    </source>
</evidence>
<dbReference type="GO" id="GO:0046930">
    <property type="term" value="C:pore complex"/>
    <property type="evidence" value="ECO:0007669"/>
    <property type="project" value="UniProtKB-KW"/>
</dbReference>
<dbReference type="InterPro" id="IPR049712">
    <property type="entry name" value="Poly_export"/>
</dbReference>
<evidence type="ECO:0000256" key="4">
    <source>
        <dbReference type="ARBA" id="ARBA00022452"/>
    </source>
</evidence>
<dbReference type="Pfam" id="PF22461">
    <property type="entry name" value="SLBB_2"/>
    <property type="match status" value="2"/>
</dbReference>
<dbReference type="GO" id="GO:0009279">
    <property type="term" value="C:cell outer membrane"/>
    <property type="evidence" value="ECO:0007669"/>
    <property type="project" value="UniProtKB-SubCell"/>
</dbReference>
<keyword evidence="6" id="KW-0812">Transmembrane</keyword>
<evidence type="ECO:0000313" key="19">
    <source>
        <dbReference type="Proteomes" id="UP000307510"/>
    </source>
</evidence>
<evidence type="ECO:0000256" key="1">
    <source>
        <dbReference type="ARBA" id="ARBA00004571"/>
    </source>
</evidence>
<keyword evidence="8" id="KW-0625">Polysaccharide transport</keyword>
<gene>
    <name evidence="18" type="ORF">FEA48_04075</name>
</gene>
<keyword evidence="5" id="KW-0762">Sugar transport</keyword>
<comment type="subcellular location">
    <subcellularLocation>
        <location evidence="1">Cell outer membrane</location>
        <topology evidence="1">Multi-pass membrane protein</topology>
    </subcellularLocation>
</comment>
<evidence type="ECO:0000256" key="2">
    <source>
        <dbReference type="ARBA" id="ARBA00009450"/>
    </source>
</evidence>
<keyword evidence="3" id="KW-0813">Transport</keyword>
<comment type="similarity">
    <text evidence="2">Belongs to the BexD/CtrA/VexA family.</text>
</comment>
<keyword evidence="7" id="KW-0732">Signal</keyword>
<dbReference type="Gene3D" id="3.30.1950.10">
    <property type="entry name" value="wza like domain"/>
    <property type="match status" value="1"/>
</dbReference>
<evidence type="ECO:0000256" key="11">
    <source>
        <dbReference type="ARBA" id="ARBA00023136"/>
    </source>
</evidence>
<evidence type="ECO:0000259" key="16">
    <source>
        <dbReference type="Pfam" id="PF18412"/>
    </source>
</evidence>
<keyword evidence="12" id="KW-0564">Palmitate</keyword>
<feature type="domain" description="SLBB" evidence="17">
    <location>
        <begin position="247"/>
        <end position="333"/>
    </location>
</feature>
<feature type="domain" description="SLBB" evidence="17">
    <location>
        <begin position="162"/>
        <end position="240"/>
    </location>
</feature>
<protein>
    <submittedName>
        <fullName evidence="18">Capsular biosynthesis protein</fullName>
    </submittedName>
</protein>
<proteinExistence type="inferred from homology"/>
<keyword evidence="11" id="KW-0472">Membrane</keyword>
<dbReference type="GO" id="GO:0015288">
    <property type="term" value="F:porin activity"/>
    <property type="evidence" value="ECO:0007669"/>
    <property type="project" value="UniProtKB-KW"/>
</dbReference>
<dbReference type="InterPro" id="IPR003715">
    <property type="entry name" value="Poly_export_N"/>
</dbReference>
<evidence type="ECO:0000259" key="17">
    <source>
        <dbReference type="Pfam" id="PF22461"/>
    </source>
</evidence>
<dbReference type="GO" id="GO:0015159">
    <property type="term" value="F:polysaccharide transmembrane transporter activity"/>
    <property type="evidence" value="ECO:0007669"/>
    <property type="project" value="InterPro"/>
</dbReference>
<name>A0A5R9AK06_PSENT</name>
<evidence type="ECO:0000256" key="12">
    <source>
        <dbReference type="ARBA" id="ARBA00023139"/>
    </source>
</evidence>
<evidence type="ECO:0000256" key="6">
    <source>
        <dbReference type="ARBA" id="ARBA00022692"/>
    </source>
</evidence>
<reference evidence="18 19" key="1">
    <citation type="submission" date="2019-05" db="EMBL/GenBank/DDBJ databases">
        <authorList>
            <person name="Moore K."/>
            <person name="O'Neill P."/>
            <person name="Farbos A."/>
            <person name="Studholme D.J."/>
        </authorList>
    </citation>
    <scope>NUCLEOTIDE SEQUENCE [LARGE SCALE GENOMIC DNA]</scope>
    <source>
        <strain evidence="18 19">DSM 9128</strain>
    </source>
</reference>
<evidence type="ECO:0000256" key="7">
    <source>
        <dbReference type="ARBA" id="ARBA00022729"/>
    </source>
</evidence>
<sequence>MIRPLSVAVLSALVLQGCMFSPGQNLDTGRLMQEDSAESSRVQLVQITPKLLTVEAATRQDDLVPPELLGYQPESYRIGAGDLLYITVWDHPELTSPAGQQQQIDANGRLVRPDGTLFYPYIGQIKVGGRTIEEVRRSITEALADYVEQPQVDIAVMRYASQRVVLNGAFVKAGQQPITATPLTLMEAIGAAELDTANADLSGLTLQRDKQVFHLNLDALNTAQGADLYNLYLKDGDRIYLPYNDRKKVYLMGEVNAPRALTFKTREMNLADALGSVGGLNQTTANGKAVYVIRGVENLETERATVFQLDANSPTAFILAQQFQLQPQDVVYVGPAGVTRWNRLISQLVPSAGIVGTGSTVQRNLTNNN</sequence>
<dbReference type="InterPro" id="IPR040716">
    <property type="entry name" value="Wza_C"/>
</dbReference>
<keyword evidence="4" id="KW-1134">Transmembrane beta strand</keyword>
<accession>A0A5R9AK06</accession>
<keyword evidence="9" id="KW-0406">Ion transport</keyword>
<dbReference type="EMBL" id="VASG01000001">
    <property type="protein sequence ID" value="TLP78385.1"/>
    <property type="molecule type" value="Genomic_DNA"/>
</dbReference>
<dbReference type="RefSeq" id="WP_138212647.1">
    <property type="nucleotide sequence ID" value="NZ_VASG01000001.1"/>
</dbReference>
<dbReference type="PANTHER" id="PTHR33619">
    <property type="entry name" value="POLYSACCHARIDE EXPORT PROTEIN GFCE-RELATED"/>
    <property type="match status" value="1"/>
</dbReference>
<feature type="domain" description="Polysaccharide export protein N-terminal" evidence="15">
    <location>
        <begin position="72"/>
        <end position="156"/>
    </location>
</feature>
<evidence type="ECO:0000256" key="10">
    <source>
        <dbReference type="ARBA" id="ARBA00023114"/>
    </source>
</evidence>
<evidence type="ECO:0000256" key="3">
    <source>
        <dbReference type="ARBA" id="ARBA00022448"/>
    </source>
</evidence>
<feature type="domain" description="Outer-membrane lipoprotein Wza C-terminal" evidence="16">
    <location>
        <begin position="336"/>
        <end position="362"/>
    </location>
</feature>
<keyword evidence="10" id="KW-0626">Porin</keyword>
<dbReference type="PROSITE" id="PS51257">
    <property type="entry name" value="PROKAR_LIPOPROTEIN"/>
    <property type="match status" value="1"/>
</dbReference>
<comment type="caution">
    <text evidence="18">The sequence shown here is derived from an EMBL/GenBank/DDBJ whole genome shotgun (WGS) entry which is preliminary data.</text>
</comment>
<keyword evidence="14" id="KW-0449">Lipoprotein</keyword>
<evidence type="ECO:0000313" key="18">
    <source>
        <dbReference type="EMBL" id="TLP78385.1"/>
    </source>
</evidence>
<dbReference type="AlphaFoldDB" id="A0A5R9AK06"/>
<dbReference type="Pfam" id="PF18412">
    <property type="entry name" value="Wza_C"/>
    <property type="match status" value="1"/>
</dbReference>
<organism evidence="18 19">
    <name type="scientific">Pseudomonas nitroreducens</name>
    <dbReference type="NCBI Taxonomy" id="46680"/>
    <lineage>
        <taxon>Bacteria</taxon>
        <taxon>Pseudomonadati</taxon>
        <taxon>Pseudomonadota</taxon>
        <taxon>Gammaproteobacteria</taxon>
        <taxon>Pseudomonadales</taxon>
        <taxon>Pseudomonadaceae</taxon>
        <taxon>Pseudomonas</taxon>
    </lineage>
</organism>
<keyword evidence="13" id="KW-0998">Cell outer membrane</keyword>
<dbReference type="GO" id="GO:0006811">
    <property type="term" value="P:monoatomic ion transport"/>
    <property type="evidence" value="ECO:0007669"/>
    <property type="project" value="UniProtKB-KW"/>
</dbReference>
<evidence type="ECO:0000256" key="13">
    <source>
        <dbReference type="ARBA" id="ARBA00023237"/>
    </source>
</evidence>
<dbReference type="Gene3D" id="3.10.560.10">
    <property type="entry name" value="Outer membrane lipoprotein wza domain like"/>
    <property type="match status" value="2"/>
</dbReference>
<dbReference type="Pfam" id="PF02563">
    <property type="entry name" value="Poly_export"/>
    <property type="match status" value="1"/>
</dbReference>
<evidence type="ECO:0000256" key="14">
    <source>
        <dbReference type="ARBA" id="ARBA00023288"/>
    </source>
</evidence>
<dbReference type="PANTHER" id="PTHR33619:SF3">
    <property type="entry name" value="POLYSACCHARIDE EXPORT PROTEIN GFCE-RELATED"/>
    <property type="match status" value="1"/>
</dbReference>
<dbReference type="InterPro" id="IPR054765">
    <property type="entry name" value="SLBB_dom"/>
</dbReference>
<reference evidence="19" key="2">
    <citation type="submission" date="2019-06" db="EMBL/GenBank/DDBJ databases">
        <title>AzeR, a transcriptional regulator that responds to azelaic acid in Pseudomonas nitroreducens.</title>
        <authorList>
            <person name="Bez C."/>
            <person name="Javvadi S.G."/>
            <person name="Bertani I."/>
            <person name="Devescovi G."/>
            <person name="Studholme D.J."/>
            <person name="Geller A."/>
            <person name="Levy A."/>
            <person name="Venturi V."/>
        </authorList>
    </citation>
    <scope>NUCLEOTIDE SEQUENCE [LARGE SCALE GENOMIC DNA]</scope>
    <source>
        <strain evidence="19">DSM 9128</strain>
    </source>
</reference>
<evidence type="ECO:0000259" key="15">
    <source>
        <dbReference type="Pfam" id="PF02563"/>
    </source>
</evidence>
<evidence type="ECO:0000256" key="5">
    <source>
        <dbReference type="ARBA" id="ARBA00022597"/>
    </source>
</evidence>
<dbReference type="Proteomes" id="UP000307510">
    <property type="component" value="Unassembled WGS sequence"/>
</dbReference>
<evidence type="ECO:0000256" key="9">
    <source>
        <dbReference type="ARBA" id="ARBA00023065"/>
    </source>
</evidence>